<reference evidence="1" key="1">
    <citation type="journal article" date="2014" name="Int. J. Syst. Evol. Microbiol.">
        <title>Complete genome sequence of Corynebacterium casei LMG S-19264T (=DSM 44701T), isolated from a smear-ripened cheese.</title>
        <authorList>
            <consortium name="US DOE Joint Genome Institute (JGI-PGF)"/>
            <person name="Walter F."/>
            <person name="Albersmeier A."/>
            <person name="Kalinowski J."/>
            <person name="Ruckert C."/>
        </authorList>
    </citation>
    <scope>NUCLEOTIDE SEQUENCE</scope>
    <source>
        <strain evidence="1">CGMCC 1.12921</strain>
    </source>
</reference>
<dbReference type="Proteomes" id="UP000613582">
    <property type="component" value="Unassembled WGS sequence"/>
</dbReference>
<reference evidence="1" key="2">
    <citation type="submission" date="2020-09" db="EMBL/GenBank/DDBJ databases">
        <authorList>
            <person name="Sun Q."/>
            <person name="Zhou Y."/>
        </authorList>
    </citation>
    <scope>NUCLEOTIDE SEQUENCE</scope>
    <source>
        <strain evidence="1">CGMCC 1.12921</strain>
    </source>
</reference>
<keyword evidence="2" id="KW-1185">Reference proteome</keyword>
<organism evidence="1 2">
    <name type="scientific">Aquisalinus flavus</name>
    <dbReference type="NCBI Taxonomy" id="1526572"/>
    <lineage>
        <taxon>Bacteria</taxon>
        <taxon>Pseudomonadati</taxon>
        <taxon>Pseudomonadota</taxon>
        <taxon>Alphaproteobacteria</taxon>
        <taxon>Parvularculales</taxon>
        <taxon>Parvularculaceae</taxon>
        <taxon>Aquisalinus</taxon>
    </lineage>
</organism>
<evidence type="ECO:0000313" key="1">
    <source>
        <dbReference type="EMBL" id="GGD13303.1"/>
    </source>
</evidence>
<sequence>MAAPKGPGRRESAGEVPEHRGWHTKRLRLGVEGICGLQAALERGAMPMRQVCSIRVKARAILALGIAIAVSVSFGTPLRAQSPVFEAGVNAETCFLAYRSASQIARNMRAQNRMFRLRQIMESEPEAPGDEPATADTALVTTLHACERSLATSGSPFADFSFLLWRTRGPDGGWTRSNFQCAATYLAHAEIANRPASATRGELSTLLALSQQAFRARLAEFPLDPPEIVEQAVMREAAAILDRRGLLPDARAQADFDRGRTDCDTRFSTQAPPG</sequence>
<name>A0A8J2Y841_9PROT</name>
<accession>A0A8J2Y841</accession>
<gene>
    <name evidence="1" type="ORF">GCM10011342_22570</name>
</gene>
<evidence type="ECO:0000313" key="2">
    <source>
        <dbReference type="Proteomes" id="UP000613582"/>
    </source>
</evidence>
<dbReference type="AlphaFoldDB" id="A0A8J2Y841"/>
<protein>
    <submittedName>
        <fullName evidence="1">Uncharacterized protein</fullName>
    </submittedName>
</protein>
<proteinExistence type="predicted"/>
<comment type="caution">
    <text evidence="1">The sequence shown here is derived from an EMBL/GenBank/DDBJ whole genome shotgun (WGS) entry which is preliminary data.</text>
</comment>
<dbReference type="EMBL" id="BMGH01000001">
    <property type="protein sequence ID" value="GGD13303.1"/>
    <property type="molecule type" value="Genomic_DNA"/>
</dbReference>